<dbReference type="RefSeq" id="WP_345413373.1">
    <property type="nucleotide sequence ID" value="NZ_BAABHO010000011.1"/>
</dbReference>
<evidence type="ECO:0000256" key="2">
    <source>
        <dbReference type="ARBA" id="ARBA00022676"/>
    </source>
</evidence>
<evidence type="ECO:0000259" key="7">
    <source>
        <dbReference type="Pfam" id="PF03633"/>
    </source>
</evidence>
<reference evidence="10" key="1">
    <citation type="journal article" date="2019" name="Int. J. Syst. Evol. Microbiol.">
        <title>The Global Catalogue of Microorganisms (GCM) 10K type strain sequencing project: providing services to taxonomists for standard genome sequencing and annotation.</title>
        <authorList>
            <consortium name="The Broad Institute Genomics Platform"/>
            <consortium name="The Broad Institute Genome Sequencing Center for Infectious Disease"/>
            <person name="Wu L."/>
            <person name="Ma J."/>
        </authorList>
    </citation>
    <scope>NUCLEOTIDE SEQUENCE [LARGE SCALE GENOMIC DNA]</scope>
    <source>
        <strain evidence="10">JCM 17979</strain>
    </source>
</reference>
<dbReference type="Pfam" id="PF03633">
    <property type="entry name" value="Glyco_hydro_65C"/>
    <property type="match status" value="1"/>
</dbReference>
<dbReference type="Gene3D" id="2.60.420.10">
    <property type="entry name" value="Maltose phosphorylase, domain 3"/>
    <property type="match status" value="1"/>
</dbReference>
<feature type="domain" description="Glycoside hydrolase family 65 C-terminal" evidence="7">
    <location>
        <begin position="732"/>
        <end position="790"/>
    </location>
</feature>
<dbReference type="InterPro" id="IPR037018">
    <property type="entry name" value="GH65_N"/>
</dbReference>
<evidence type="ECO:0000256" key="3">
    <source>
        <dbReference type="ARBA" id="ARBA00022679"/>
    </source>
</evidence>
<evidence type="ECO:0000313" key="10">
    <source>
        <dbReference type="Proteomes" id="UP001500928"/>
    </source>
</evidence>
<evidence type="ECO:0000256" key="1">
    <source>
        <dbReference type="ARBA" id="ARBA00006768"/>
    </source>
</evidence>
<keyword evidence="4" id="KW-0378">Hydrolase</keyword>
<comment type="similarity">
    <text evidence="1">Belongs to the glycosyl hydrolase 65 family.</text>
</comment>
<evidence type="ECO:0000256" key="5">
    <source>
        <dbReference type="SAM" id="MobiDB-lite"/>
    </source>
</evidence>
<name>A0ABP9AR53_9PSEU</name>
<dbReference type="Gene3D" id="1.50.10.10">
    <property type="match status" value="1"/>
</dbReference>
<keyword evidence="10" id="KW-1185">Reference proteome</keyword>
<gene>
    <name evidence="9" type="ORF">GCM10023200_18630</name>
</gene>
<dbReference type="SUPFAM" id="SSF74650">
    <property type="entry name" value="Galactose mutarotase-like"/>
    <property type="match status" value="1"/>
</dbReference>
<protein>
    <recommendedName>
        <fullName evidence="11">Trehalose 6-phosphate phosphorylase</fullName>
    </recommendedName>
</protein>
<feature type="region of interest" description="Disordered" evidence="5">
    <location>
        <begin position="798"/>
        <end position="835"/>
    </location>
</feature>
<keyword evidence="4" id="KW-0326">Glycosidase</keyword>
<dbReference type="PANTHER" id="PTHR11051:SF8">
    <property type="entry name" value="PROTEIN-GLUCOSYLGALACTOSYLHYDROXYLYSINE GLUCOSIDASE"/>
    <property type="match status" value="1"/>
</dbReference>
<dbReference type="PIRSF" id="PIRSF036289">
    <property type="entry name" value="Glycosyl_hydrolase_malt_phosph"/>
    <property type="match status" value="1"/>
</dbReference>
<proteinExistence type="inferred from homology"/>
<dbReference type="Pfam" id="PF03632">
    <property type="entry name" value="Glyco_hydro_65m"/>
    <property type="match status" value="1"/>
</dbReference>
<dbReference type="EMBL" id="BAABHO010000011">
    <property type="protein sequence ID" value="GAA4785072.1"/>
    <property type="molecule type" value="Genomic_DNA"/>
</dbReference>
<dbReference type="InterPro" id="IPR017045">
    <property type="entry name" value="Malt_Pase/Glycosyl_Hdrlase"/>
</dbReference>
<evidence type="ECO:0000256" key="4">
    <source>
        <dbReference type="ARBA" id="ARBA00023295"/>
    </source>
</evidence>
<dbReference type="Pfam" id="PF03636">
    <property type="entry name" value="Glyco_hydro_65N"/>
    <property type="match status" value="1"/>
</dbReference>
<dbReference type="InterPro" id="IPR005196">
    <property type="entry name" value="Glyco_hydro_65_N"/>
</dbReference>
<evidence type="ECO:0008006" key="11">
    <source>
        <dbReference type="Google" id="ProtNLM"/>
    </source>
</evidence>
<dbReference type="PANTHER" id="PTHR11051">
    <property type="entry name" value="GLYCOSYL HYDROLASE-RELATED"/>
    <property type="match status" value="1"/>
</dbReference>
<organism evidence="9 10">
    <name type="scientific">Actinomycetospora chlora</name>
    <dbReference type="NCBI Taxonomy" id="663608"/>
    <lineage>
        <taxon>Bacteria</taxon>
        <taxon>Bacillati</taxon>
        <taxon>Actinomycetota</taxon>
        <taxon>Actinomycetes</taxon>
        <taxon>Pseudonocardiales</taxon>
        <taxon>Pseudonocardiaceae</taxon>
        <taxon>Actinomycetospora</taxon>
    </lineage>
</organism>
<dbReference type="InterPro" id="IPR005195">
    <property type="entry name" value="Glyco_hydro_65_M"/>
</dbReference>
<keyword evidence="2" id="KW-0328">Glycosyltransferase</keyword>
<feature type="domain" description="Glycoside hydrolase family 65 central catalytic" evidence="6">
    <location>
        <begin position="325"/>
        <end position="721"/>
    </location>
</feature>
<dbReference type="Proteomes" id="UP001500928">
    <property type="component" value="Unassembled WGS sequence"/>
</dbReference>
<evidence type="ECO:0000259" key="8">
    <source>
        <dbReference type="Pfam" id="PF03636"/>
    </source>
</evidence>
<dbReference type="InterPro" id="IPR011013">
    <property type="entry name" value="Gal_mutarotase_sf_dom"/>
</dbReference>
<evidence type="ECO:0000313" key="9">
    <source>
        <dbReference type="EMBL" id="GAA4785072.1"/>
    </source>
</evidence>
<accession>A0ABP9AR53</accession>
<sequence length="835" mass="92719">MTGPDAWTVEFEGWDPSDEGRREALCTLGNGYLGTRGAMPESTADGVHYPGTYAAGFFNRLADEIDGVAVENESMVNLPNWLDLRIAVEDGPWLDPSTVRVLEHRQALDTAHGVLSRSTRFVDVAGRHSRLHQRRFVHMERRHLAGLHTSFVAEDWDGLLTVSSGVDGTVTNSGVSRYRHLAGRHLEVLAADEVGDDTVVLTARTTQSRHRVAVGARTRLPRPATTVVARGPDRAEGRIGQRLTVEVHAGETVEIEKIAAVVTSRDVAVSEPALAATELLAEAPGFTDLLAEHTRCWERLWRWCRIELLDGARPAPVETVRDLRLAGFHVLQTVSRHDLDLDAGIPARGLHGEAYRGHVFWDELFVLPVLVLRFPALARALLLYRVRRLDAARRAARAAGQRGAMYPWQSGSDGREESQRLHLNPLSGRWLPDTSDRQRHIGLAVAYNLWQYLQATGDLAFLAEQGGAEVFLEIARFFADLAEHDPADGRYHIRGVMGPDEYTTRYPGAAEPGIDDNAYTNVLTVWVLRRARELLDLLPSTRRRALLETLDLGRDELRRWDEVGRHMAVPIHDDGVISQFAGYRELAELDWDAYRRRYGDLQRLDRILEAEGRSVDDYQASKQADVLMLFYLFSADELRDLLGGLGYVLPPEAIPRTINHYLARTTHGSTLSALVHAWVLARAHREEALHHFDRVVRSDVADLQGGTTAEGVHLGAMAGAVDVVQRCFAGVEIRGDVLRFNPHWPGRSGVLELALHYRGRPLTARVTDREVQVSADAGPGGPVRIAVGDEARDLWPGRTVRLALPRSGRPDGEDGQRAPSTVRTEVIDPPPAPRS</sequence>
<dbReference type="SUPFAM" id="SSF48208">
    <property type="entry name" value="Six-hairpin glycosidases"/>
    <property type="match status" value="1"/>
</dbReference>
<keyword evidence="3" id="KW-0808">Transferase</keyword>
<dbReference type="InterPro" id="IPR012341">
    <property type="entry name" value="6hp_glycosidase-like_sf"/>
</dbReference>
<comment type="caution">
    <text evidence="9">The sequence shown here is derived from an EMBL/GenBank/DDBJ whole genome shotgun (WGS) entry which is preliminary data.</text>
</comment>
<feature type="domain" description="Glycoside hydrolase family 65 N-terminal" evidence="8">
    <location>
        <begin position="12"/>
        <end position="265"/>
    </location>
</feature>
<dbReference type="InterPro" id="IPR005194">
    <property type="entry name" value="Glyco_hydro_65_C"/>
</dbReference>
<dbReference type="Gene3D" id="2.70.98.40">
    <property type="entry name" value="Glycoside hydrolase, family 65, N-terminal domain"/>
    <property type="match status" value="1"/>
</dbReference>
<evidence type="ECO:0000259" key="6">
    <source>
        <dbReference type="Pfam" id="PF03632"/>
    </source>
</evidence>
<dbReference type="InterPro" id="IPR008928">
    <property type="entry name" value="6-hairpin_glycosidase_sf"/>
</dbReference>